<dbReference type="InterPro" id="IPR052559">
    <property type="entry name" value="V-haloperoxidase"/>
</dbReference>
<evidence type="ECO:0000313" key="2">
    <source>
        <dbReference type="Proteomes" id="UP000822688"/>
    </source>
</evidence>
<evidence type="ECO:0000313" key="1">
    <source>
        <dbReference type="EMBL" id="KAG0581886.1"/>
    </source>
</evidence>
<dbReference type="EMBL" id="CM026423">
    <property type="protein sequence ID" value="KAG0581887.1"/>
    <property type="molecule type" value="Genomic_DNA"/>
</dbReference>
<organism evidence="1 2">
    <name type="scientific">Ceratodon purpureus</name>
    <name type="common">Fire moss</name>
    <name type="synonym">Dicranum purpureum</name>
    <dbReference type="NCBI Taxonomy" id="3225"/>
    <lineage>
        <taxon>Eukaryota</taxon>
        <taxon>Viridiplantae</taxon>
        <taxon>Streptophyta</taxon>
        <taxon>Embryophyta</taxon>
        <taxon>Bryophyta</taxon>
        <taxon>Bryophytina</taxon>
        <taxon>Bryopsida</taxon>
        <taxon>Dicranidae</taxon>
        <taxon>Pseudoditrichales</taxon>
        <taxon>Ditrichaceae</taxon>
        <taxon>Ceratodon</taxon>
    </lineage>
</organism>
<dbReference type="PANTHER" id="PTHR34599">
    <property type="entry name" value="PEROXIDASE-RELATED"/>
    <property type="match status" value="1"/>
</dbReference>
<keyword evidence="2" id="KW-1185">Reference proteome</keyword>
<dbReference type="PANTHER" id="PTHR34599:SF1">
    <property type="entry name" value="PHOSPHATIDIC ACID PHOSPHATASE TYPE 2_HALOPEROXIDASE DOMAIN-CONTAINING PROTEIN"/>
    <property type="match status" value="1"/>
</dbReference>
<accession>A0A8T0IG86</accession>
<dbReference type="Proteomes" id="UP000822688">
    <property type="component" value="Chromosome 3"/>
</dbReference>
<proteinExistence type="predicted"/>
<comment type="caution">
    <text evidence="1">The sequence shown here is derived from an EMBL/GenBank/DDBJ whole genome shotgun (WGS) entry which is preliminary data.</text>
</comment>
<dbReference type="SUPFAM" id="SSF48317">
    <property type="entry name" value="Acid phosphatase/Vanadium-dependent haloperoxidase"/>
    <property type="match status" value="1"/>
</dbReference>
<gene>
    <name evidence="1" type="ORF">KC19_3G017300</name>
</gene>
<sequence>MKYTMAKHYEGRGLQIRATLVMTLMTLVLRPVVVTAAIDNVAFQWTNLLNSLFCPIRQSPFTSSIQPQLHLAQWHALLALRSTGDCTTEEAVVAYASHKILSHYYSASQDVVISPFLDRQLRAMKLTTRQKKLAKRLGEAVAVSLILKRSPANEFALGAVKDALNANPHPAVGVFRYFNDTPPDQTNFMFDNLGFEKPFIIPDMLKFVKDHLSDLKPMEIPSKEWDDNWKGLKDIGREDWPGRTPEINLIAALIACFRVNTTICSREQVATASAQSALPSATSLYDTVVLLAKISVSIYDAEAVHIVIKYGYWFWRPIHAYPAGDPQHKPIPTWKPYFPTPVEPEYPSGTVTAVSREACT</sequence>
<dbReference type="EMBL" id="CM026423">
    <property type="protein sequence ID" value="KAG0581886.1"/>
    <property type="molecule type" value="Genomic_DNA"/>
</dbReference>
<protein>
    <submittedName>
        <fullName evidence="1">Uncharacterized protein</fullName>
    </submittedName>
</protein>
<reference evidence="1" key="1">
    <citation type="submission" date="2020-06" db="EMBL/GenBank/DDBJ databases">
        <title>WGS assembly of Ceratodon purpureus strain R40.</title>
        <authorList>
            <person name="Carey S.B."/>
            <person name="Jenkins J."/>
            <person name="Shu S."/>
            <person name="Lovell J.T."/>
            <person name="Sreedasyam A."/>
            <person name="Maumus F."/>
            <person name="Tiley G.P."/>
            <person name="Fernandez-Pozo N."/>
            <person name="Barry K."/>
            <person name="Chen C."/>
            <person name="Wang M."/>
            <person name="Lipzen A."/>
            <person name="Daum C."/>
            <person name="Saski C.A."/>
            <person name="Payton A.C."/>
            <person name="Mcbreen J.C."/>
            <person name="Conrad R.E."/>
            <person name="Kollar L.M."/>
            <person name="Olsson S."/>
            <person name="Huttunen S."/>
            <person name="Landis J.B."/>
            <person name="Wickett N.J."/>
            <person name="Johnson M.G."/>
            <person name="Rensing S.A."/>
            <person name="Grimwood J."/>
            <person name="Schmutz J."/>
            <person name="Mcdaniel S.F."/>
        </authorList>
    </citation>
    <scope>NUCLEOTIDE SEQUENCE</scope>
    <source>
        <strain evidence="1">R40</strain>
    </source>
</reference>
<name>A0A8T0IG86_CERPU</name>
<dbReference type="Gene3D" id="1.10.606.20">
    <property type="match status" value="1"/>
</dbReference>
<dbReference type="AlphaFoldDB" id="A0A8T0IG86"/>
<dbReference type="InterPro" id="IPR036938">
    <property type="entry name" value="PAP2/HPO_sf"/>
</dbReference>